<sequence length="168" mass="19020">MNDIQDITALFSLLGNTRPQLKISEIGAGTGGLTSKILQSLQSEYGQRLYLNYMFTDVSSGFFVQAQSRFKSYIGIEYKVLRKTYESTSRSEEWDVRLRAAGFDRLSSGTLDGDKPYYLNANMLAQPAIRTNYQTRVTLLTHSRELGPLAQATREIIKQMGYQLDHCV</sequence>
<dbReference type="Gene3D" id="3.40.50.150">
    <property type="entry name" value="Vaccinia Virus protein VP39"/>
    <property type="match status" value="1"/>
</dbReference>
<dbReference type="EMBL" id="QGMG01000037">
    <property type="protein sequence ID" value="TVY58527.1"/>
    <property type="molecule type" value="Genomic_DNA"/>
</dbReference>
<accession>A0A7D8V1D8</accession>
<dbReference type="OrthoDB" id="429813at2759"/>
<keyword evidence="2" id="KW-1185">Reference proteome</keyword>
<reference evidence="1 2" key="1">
    <citation type="submission" date="2018-05" db="EMBL/GenBank/DDBJ databases">
        <title>Whole genome sequencing for identification of molecular markers to develop diagnostic detection tools for the regulated plant pathogen Lachnellula willkommii.</title>
        <authorList>
            <person name="Giroux E."/>
            <person name="Bilodeau G."/>
        </authorList>
    </citation>
    <scope>NUCLEOTIDE SEQUENCE [LARGE SCALE GENOMIC DNA]</scope>
    <source>
        <strain evidence="1 2">CBS 625.97</strain>
    </source>
</reference>
<comment type="caution">
    <text evidence="1">The sequence shown here is derived from an EMBL/GenBank/DDBJ whole genome shotgun (WGS) entry which is preliminary data.</text>
</comment>
<evidence type="ECO:0000313" key="2">
    <source>
        <dbReference type="Proteomes" id="UP000481288"/>
    </source>
</evidence>
<dbReference type="SUPFAM" id="SSF53335">
    <property type="entry name" value="S-adenosyl-L-methionine-dependent methyltransferases"/>
    <property type="match status" value="1"/>
</dbReference>
<organism evidence="1 2">
    <name type="scientific">Lachnellula cervina</name>
    <dbReference type="NCBI Taxonomy" id="1316786"/>
    <lineage>
        <taxon>Eukaryota</taxon>
        <taxon>Fungi</taxon>
        <taxon>Dikarya</taxon>
        <taxon>Ascomycota</taxon>
        <taxon>Pezizomycotina</taxon>
        <taxon>Leotiomycetes</taxon>
        <taxon>Helotiales</taxon>
        <taxon>Lachnaceae</taxon>
        <taxon>Lachnellula</taxon>
    </lineage>
</organism>
<dbReference type="InterPro" id="IPR029063">
    <property type="entry name" value="SAM-dependent_MTases_sf"/>
</dbReference>
<name>A0A7D8V1D8_9HELO</name>
<dbReference type="Proteomes" id="UP000481288">
    <property type="component" value="Unassembled WGS sequence"/>
</dbReference>
<protein>
    <submittedName>
        <fullName evidence="1">Highly reducing polyketide synthase FUM1</fullName>
    </submittedName>
</protein>
<dbReference type="AlphaFoldDB" id="A0A7D8V1D8"/>
<gene>
    <name evidence="1" type="primary">FUM1_4</name>
    <name evidence="1" type="ORF">LCER1_G000881</name>
</gene>
<proteinExistence type="predicted"/>
<evidence type="ECO:0000313" key="1">
    <source>
        <dbReference type="EMBL" id="TVY58527.1"/>
    </source>
</evidence>